<comment type="catalytic activity">
    <reaction evidence="1">
        <text>[eIF5A protein]-L-lysine + spermidine = [eIF5A protein]-deoxyhypusine + propane-1,3-diamine</text>
        <dbReference type="Rhea" id="RHEA:33299"/>
        <dbReference type="Rhea" id="RHEA-COMP:10143"/>
        <dbReference type="Rhea" id="RHEA-COMP:10144"/>
        <dbReference type="ChEBI" id="CHEBI:29969"/>
        <dbReference type="ChEBI" id="CHEBI:57484"/>
        <dbReference type="ChEBI" id="CHEBI:57834"/>
        <dbReference type="ChEBI" id="CHEBI:82657"/>
        <dbReference type="EC" id="2.5.1.46"/>
    </reaction>
</comment>
<dbReference type="FunFam" id="3.40.910.10:FF:000001">
    <property type="entry name" value="Probable deoxyhypusine synthase"/>
    <property type="match status" value="1"/>
</dbReference>
<dbReference type="PANTHER" id="PTHR11703">
    <property type="entry name" value="DEOXYHYPUSINE SYNTHASE"/>
    <property type="match status" value="1"/>
</dbReference>
<dbReference type="GO" id="GO:0005739">
    <property type="term" value="C:mitochondrion"/>
    <property type="evidence" value="ECO:0007669"/>
    <property type="project" value="UniProtKB-SubCell"/>
</dbReference>
<evidence type="ECO:0000256" key="1">
    <source>
        <dbReference type="ARBA" id="ARBA00000952"/>
    </source>
</evidence>
<evidence type="ECO:0000256" key="3">
    <source>
        <dbReference type="ARBA" id="ARBA00002823"/>
    </source>
</evidence>
<dbReference type="STRING" id="1882483.A0A317XPD1"/>
<dbReference type="NCBIfam" id="TIGR00321">
    <property type="entry name" value="dhys"/>
    <property type="match status" value="1"/>
</dbReference>
<evidence type="ECO:0000256" key="2">
    <source>
        <dbReference type="ARBA" id="ARBA00001911"/>
    </source>
</evidence>
<comment type="pathway">
    <text evidence="5">Protein modification; eIF5A hypusination.</text>
</comment>
<dbReference type="FunCoup" id="A0A317XPD1">
    <property type="interactions" value="501"/>
</dbReference>
<comment type="cofactor">
    <cofactor evidence="2">
        <name>NAD(+)</name>
        <dbReference type="ChEBI" id="CHEBI:57540"/>
    </cofactor>
</comment>
<organism evidence="11 12">
    <name type="scientific">Testicularia cyperi</name>
    <dbReference type="NCBI Taxonomy" id="1882483"/>
    <lineage>
        <taxon>Eukaryota</taxon>
        <taxon>Fungi</taxon>
        <taxon>Dikarya</taxon>
        <taxon>Basidiomycota</taxon>
        <taxon>Ustilaginomycotina</taxon>
        <taxon>Ustilaginomycetes</taxon>
        <taxon>Ustilaginales</taxon>
        <taxon>Anthracoideaceae</taxon>
        <taxon>Testicularia</taxon>
    </lineage>
</organism>
<gene>
    <name evidence="11" type="ORF">BCV70DRAFT_201363</name>
</gene>
<evidence type="ECO:0000256" key="6">
    <source>
        <dbReference type="ARBA" id="ARBA00009892"/>
    </source>
</evidence>
<dbReference type="EMBL" id="KZ819196">
    <property type="protein sequence ID" value="PWY99150.1"/>
    <property type="molecule type" value="Genomic_DNA"/>
</dbReference>
<dbReference type="Proteomes" id="UP000246740">
    <property type="component" value="Unassembled WGS sequence"/>
</dbReference>
<evidence type="ECO:0000256" key="8">
    <source>
        <dbReference type="ARBA" id="ARBA00022679"/>
    </source>
</evidence>
<evidence type="ECO:0000313" key="11">
    <source>
        <dbReference type="EMBL" id="PWY99150.1"/>
    </source>
</evidence>
<comment type="subcellular location">
    <subcellularLocation>
        <location evidence="4">Mitochondrion</location>
    </subcellularLocation>
</comment>
<keyword evidence="8" id="KW-0808">Transferase</keyword>
<dbReference type="EC" id="2.5.1.46" evidence="7"/>
<dbReference type="OrthoDB" id="294378at2759"/>
<evidence type="ECO:0000256" key="10">
    <source>
        <dbReference type="ARBA" id="ARBA00023256"/>
    </source>
</evidence>
<comment type="function">
    <text evidence="3">Catalyzes the NAD-dependent oxidative cleavage of spermidine and the subsequent transfer of the butylamine moiety of spermidine to the epsilon-amino group of a specific lysine residue of the eIF-5A precursor protein to form the intermediate deoxyhypusine residue.</text>
</comment>
<dbReference type="InParanoid" id="A0A317XPD1"/>
<dbReference type="InterPro" id="IPR036982">
    <property type="entry name" value="Deoxyhypusine_synthase_sf"/>
</dbReference>
<dbReference type="AlphaFoldDB" id="A0A317XPD1"/>
<proteinExistence type="inferred from homology"/>
<name>A0A317XPD1_9BASI</name>
<evidence type="ECO:0000256" key="9">
    <source>
        <dbReference type="ARBA" id="ARBA00023027"/>
    </source>
</evidence>
<dbReference type="InterPro" id="IPR029035">
    <property type="entry name" value="DHS-like_NAD/FAD-binding_dom"/>
</dbReference>
<evidence type="ECO:0000256" key="7">
    <source>
        <dbReference type="ARBA" id="ARBA00012683"/>
    </source>
</evidence>
<sequence>MNATGSGSGSSSSNGQAAAAASASAQAAVFVQSQPLPAGTPTIHGPDFEHQNPNELLALLQSMSTVGFQATGVSKAIEIVDEMRSWRLAHDPAYLASDDPDKVPLSEARDVGCKILLGFTSNLVSSGLREVIKFLVKNKMVSALVTTAGGIEEDLIKCLGPTFLGDFSLDGATLRKQGLNRIGNLLVPNDNYCKFEDWVMPILNAMREEQGDDVANAWSPSRVIERLGREINDESSILYWAAKHEIPVFCPALTDGSLGDMLYFHSYKNPGLTIDLVKDIRRLNDLSVKAPKAGMIILGGGVCKHQIANAMLFRNGADFSVYINTGQEFDGSDSGARPDEAVSWGKIKSAANGGKNVKVYCDATIIFPLIVAATFGRAHWEQKSRKA</sequence>
<keyword evidence="12" id="KW-1185">Reference proteome</keyword>
<evidence type="ECO:0000256" key="5">
    <source>
        <dbReference type="ARBA" id="ARBA00005041"/>
    </source>
</evidence>
<dbReference type="Pfam" id="PF01916">
    <property type="entry name" value="DS"/>
    <property type="match status" value="1"/>
</dbReference>
<evidence type="ECO:0000256" key="4">
    <source>
        <dbReference type="ARBA" id="ARBA00004173"/>
    </source>
</evidence>
<dbReference type="InterPro" id="IPR002773">
    <property type="entry name" value="Deoxyhypusine_synthase"/>
</dbReference>
<accession>A0A317XPD1</accession>
<evidence type="ECO:0000313" key="12">
    <source>
        <dbReference type="Proteomes" id="UP000246740"/>
    </source>
</evidence>
<dbReference type="GO" id="GO:0034038">
    <property type="term" value="F:deoxyhypusine synthase activity"/>
    <property type="evidence" value="ECO:0007669"/>
    <property type="project" value="UniProtKB-EC"/>
</dbReference>
<keyword evidence="10" id="KW-0386">Hypusine biosynthesis</keyword>
<keyword evidence="9" id="KW-0520">NAD</keyword>
<protein>
    <recommendedName>
        <fullName evidence="7">deoxyhypusine synthase</fullName>
        <ecNumber evidence="7">2.5.1.46</ecNumber>
    </recommendedName>
</protein>
<dbReference type="SUPFAM" id="SSF52467">
    <property type="entry name" value="DHS-like NAD/FAD-binding domain"/>
    <property type="match status" value="1"/>
</dbReference>
<dbReference type="Gene3D" id="3.40.910.10">
    <property type="entry name" value="Deoxyhypusine synthase"/>
    <property type="match status" value="1"/>
</dbReference>
<reference evidence="11 12" key="1">
    <citation type="journal article" date="2018" name="Mol. Biol. Evol.">
        <title>Broad Genomic Sampling Reveals a Smut Pathogenic Ancestry of the Fungal Clade Ustilaginomycotina.</title>
        <authorList>
            <person name="Kijpornyongpan T."/>
            <person name="Mondo S.J."/>
            <person name="Barry K."/>
            <person name="Sandor L."/>
            <person name="Lee J."/>
            <person name="Lipzen A."/>
            <person name="Pangilinan J."/>
            <person name="LaButti K."/>
            <person name="Hainaut M."/>
            <person name="Henrissat B."/>
            <person name="Grigoriev I.V."/>
            <person name="Spatafora J.W."/>
            <person name="Aime M.C."/>
        </authorList>
    </citation>
    <scope>NUCLEOTIDE SEQUENCE [LARGE SCALE GENOMIC DNA]</scope>
    <source>
        <strain evidence="11 12">MCA 3645</strain>
    </source>
</reference>
<dbReference type="PANTHER" id="PTHR11703:SF0">
    <property type="entry name" value="DEOXYHYPUSINE SYNTHASE"/>
    <property type="match status" value="1"/>
</dbReference>
<comment type="similarity">
    <text evidence="6">Belongs to the deoxyhypusine synthase family.</text>
</comment>